<dbReference type="EMBL" id="LAZR01006860">
    <property type="protein sequence ID" value="KKM89167.1"/>
    <property type="molecule type" value="Genomic_DNA"/>
</dbReference>
<gene>
    <name evidence="1" type="ORF">LCGC14_1251480</name>
</gene>
<reference evidence="1" key="1">
    <citation type="journal article" date="2015" name="Nature">
        <title>Complex archaea that bridge the gap between prokaryotes and eukaryotes.</title>
        <authorList>
            <person name="Spang A."/>
            <person name="Saw J.H."/>
            <person name="Jorgensen S.L."/>
            <person name="Zaremba-Niedzwiedzka K."/>
            <person name="Martijn J."/>
            <person name="Lind A.E."/>
            <person name="van Eijk R."/>
            <person name="Schleper C."/>
            <person name="Guy L."/>
            <person name="Ettema T.J."/>
        </authorList>
    </citation>
    <scope>NUCLEOTIDE SEQUENCE</scope>
</reference>
<proteinExistence type="predicted"/>
<evidence type="ECO:0000313" key="1">
    <source>
        <dbReference type="EMBL" id="KKM89167.1"/>
    </source>
</evidence>
<dbReference type="AlphaFoldDB" id="A0A0F9P6V8"/>
<name>A0A0F9P6V8_9ZZZZ</name>
<comment type="caution">
    <text evidence="1">The sequence shown here is derived from an EMBL/GenBank/DDBJ whole genome shotgun (WGS) entry which is preliminary data.</text>
</comment>
<accession>A0A0F9P6V8</accession>
<sequence>MGRGGVLPLSRMLTFMKTKKRQILGKVGGFRHSVGIVGIVNSC</sequence>
<organism evidence="1">
    <name type="scientific">marine sediment metagenome</name>
    <dbReference type="NCBI Taxonomy" id="412755"/>
    <lineage>
        <taxon>unclassified sequences</taxon>
        <taxon>metagenomes</taxon>
        <taxon>ecological metagenomes</taxon>
    </lineage>
</organism>
<protein>
    <submittedName>
        <fullName evidence="1">Uncharacterized protein</fullName>
    </submittedName>
</protein>